<sequence>MVFIYLFVDGVFSWFLVLWLGVGILFFGPPPSLRCDLGIGKADHCLQIFDFLCGNGPPYVKNENIRQVHR</sequence>
<reference evidence="3" key="1">
    <citation type="journal article" date="2018" name="Gigascience">
        <title>Genome assembly of the Pink Ipe (Handroanthus impetiginosus, Bignoniaceae), a highly valued, ecologically keystone Neotropical timber forest tree.</title>
        <authorList>
            <person name="Silva-Junior O.B."/>
            <person name="Grattapaglia D."/>
            <person name="Novaes E."/>
            <person name="Collevatti R.G."/>
        </authorList>
    </citation>
    <scope>NUCLEOTIDE SEQUENCE [LARGE SCALE GENOMIC DNA]</scope>
    <source>
        <strain evidence="3">cv. UFG-1</strain>
    </source>
</reference>
<dbReference type="EMBL" id="NKXS01008079">
    <property type="protein sequence ID" value="PIM98806.1"/>
    <property type="molecule type" value="Genomic_DNA"/>
</dbReference>
<organism evidence="2 3">
    <name type="scientific">Handroanthus impetiginosus</name>
    <dbReference type="NCBI Taxonomy" id="429701"/>
    <lineage>
        <taxon>Eukaryota</taxon>
        <taxon>Viridiplantae</taxon>
        <taxon>Streptophyta</taxon>
        <taxon>Embryophyta</taxon>
        <taxon>Tracheophyta</taxon>
        <taxon>Spermatophyta</taxon>
        <taxon>Magnoliopsida</taxon>
        <taxon>eudicotyledons</taxon>
        <taxon>Gunneridae</taxon>
        <taxon>Pentapetalae</taxon>
        <taxon>asterids</taxon>
        <taxon>lamiids</taxon>
        <taxon>Lamiales</taxon>
        <taxon>Bignoniaceae</taxon>
        <taxon>Crescentiina</taxon>
        <taxon>Tabebuia alliance</taxon>
        <taxon>Handroanthus</taxon>
    </lineage>
</organism>
<protein>
    <submittedName>
        <fullName evidence="2">Uncharacterized protein</fullName>
    </submittedName>
</protein>
<keyword evidence="3" id="KW-1185">Reference proteome</keyword>
<keyword evidence="1" id="KW-0812">Transmembrane</keyword>
<comment type="caution">
    <text evidence="2">The sequence shown here is derived from an EMBL/GenBank/DDBJ whole genome shotgun (WGS) entry which is preliminary data.</text>
</comment>
<gene>
    <name evidence="2" type="ORF">CDL12_28712</name>
</gene>
<dbReference type="Proteomes" id="UP000231279">
    <property type="component" value="Unassembled WGS sequence"/>
</dbReference>
<feature type="transmembrane region" description="Helical" evidence="1">
    <location>
        <begin position="6"/>
        <end position="27"/>
    </location>
</feature>
<dbReference type="AlphaFoldDB" id="A0A2G9G0F2"/>
<evidence type="ECO:0000256" key="1">
    <source>
        <dbReference type="SAM" id="Phobius"/>
    </source>
</evidence>
<evidence type="ECO:0000313" key="3">
    <source>
        <dbReference type="Proteomes" id="UP000231279"/>
    </source>
</evidence>
<keyword evidence="1" id="KW-0472">Membrane</keyword>
<proteinExistence type="predicted"/>
<evidence type="ECO:0000313" key="2">
    <source>
        <dbReference type="EMBL" id="PIM98806.1"/>
    </source>
</evidence>
<name>A0A2G9G0F2_9LAMI</name>
<keyword evidence="1" id="KW-1133">Transmembrane helix</keyword>
<accession>A0A2G9G0F2</accession>